<evidence type="ECO:0000259" key="2">
    <source>
        <dbReference type="SMART" id="SM00646"/>
    </source>
</evidence>
<evidence type="ECO:0000313" key="3">
    <source>
        <dbReference type="EMBL" id="GGH16245.1"/>
    </source>
</evidence>
<sequence>MHDLTTFGSTYRKINLVGEIMKRHSSLLVLLITALAASCLWTSSAQADDKDLRHAFPEPVILIDAGHGGIDGGTSYGEILEKDINLAISRRLYMVLRSHGYRTILNRTGDYALSDDNRWLRSRSRHIRDLAQRKQLTEELPAEIVVSLHVNWGRNKSKRGPLVLHQDEGRSAILASSLQNSLETLYGTAHPTQLGKPFYLLKHADSPAVIVETGFISNAEDRNMLISTRGQQAIAEAIYAGIVEYFTVI</sequence>
<protein>
    <submittedName>
        <fullName evidence="3">N-acetylmuramoyl-L-alanine amidase</fullName>
    </submittedName>
</protein>
<accession>A0ABQ1Y9B5</accession>
<dbReference type="SMART" id="SM00646">
    <property type="entry name" value="Ami_3"/>
    <property type="match status" value="1"/>
</dbReference>
<evidence type="ECO:0000313" key="4">
    <source>
        <dbReference type="Proteomes" id="UP000659344"/>
    </source>
</evidence>
<dbReference type="PANTHER" id="PTHR30404:SF0">
    <property type="entry name" value="N-ACETYLMURAMOYL-L-ALANINE AMIDASE AMIC"/>
    <property type="match status" value="1"/>
</dbReference>
<evidence type="ECO:0000256" key="1">
    <source>
        <dbReference type="ARBA" id="ARBA00022801"/>
    </source>
</evidence>
<dbReference type="Gene3D" id="3.40.630.40">
    <property type="entry name" value="Zn-dependent exopeptidases"/>
    <property type="match status" value="1"/>
</dbReference>
<reference evidence="4" key="1">
    <citation type="journal article" date="2019" name="Int. J. Syst. Evol. Microbiol.">
        <title>The Global Catalogue of Microorganisms (GCM) 10K type strain sequencing project: providing services to taxonomists for standard genome sequencing and annotation.</title>
        <authorList>
            <consortium name="The Broad Institute Genomics Platform"/>
            <consortium name="The Broad Institute Genome Sequencing Center for Infectious Disease"/>
            <person name="Wu L."/>
            <person name="Ma J."/>
        </authorList>
    </citation>
    <scope>NUCLEOTIDE SEQUENCE [LARGE SCALE GENOMIC DNA]</scope>
    <source>
        <strain evidence="4">CGMCC 1.12769</strain>
    </source>
</reference>
<dbReference type="SUPFAM" id="SSF53187">
    <property type="entry name" value="Zn-dependent exopeptidases"/>
    <property type="match status" value="1"/>
</dbReference>
<gene>
    <name evidence="3" type="ORF">GCM10008013_10920</name>
</gene>
<dbReference type="Proteomes" id="UP000659344">
    <property type="component" value="Unassembled WGS sequence"/>
</dbReference>
<feature type="domain" description="MurNAc-LAA" evidence="2">
    <location>
        <begin position="134"/>
        <end position="243"/>
    </location>
</feature>
<comment type="caution">
    <text evidence="3">The sequence shown here is derived from an EMBL/GenBank/DDBJ whole genome shotgun (WGS) entry which is preliminary data.</text>
</comment>
<keyword evidence="4" id="KW-1185">Reference proteome</keyword>
<keyword evidence="1" id="KW-0378">Hydrolase</keyword>
<dbReference type="PANTHER" id="PTHR30404">
    <property type="entry name" value="N-ACETYLMURAMOYL-L-ALANINE AMIDASE"/>
    <property type="match status" value="1"/>
</dbReference>
<dbReference type="Pfam" id="PF01520">
    <property type="entry name" value="Amidase_3"/>
    <property type="match status" value="1"/>
</dbReference>
<proteinExistence type="predicted"/>
<dbReference type="EMBL" id="BMFT01000001">
    <property type="protein sequence ID" value="GGH16245.1"/>
    <property type="molecule type" value="Genomic_DNA"/>
</dbReference>
<dbReference type="InterPro" id="IPR050695">
    <property type="entry name" value="N-acetylmuramoyl_amidase_3"/>
</dbReference>
<organism evidence="3 4">
    <name type="scientific">Paenibacillus segetis</name>
    <dbReference type="NCBI Taxonomy" id="1325360"/>
    <lineage>
        <taxon>Bacteria</taxon>
        <taxon>Bacillati</taxon>
        <taxon>Bacillota</taxon>
        <taxon>Bacilli</taxon>
        <taxon>Bacillales</taxon>
        <taxon>Paenibacillaceae</taxon>
        <taxon>Paenibacillus</taxon>
    </lineage>
</organism>
<name>A0ABQ1Y9B5_9BACL</name>
<dbReference type="CDD" id="cd02696">
    <property type="entry name" value="MurNAc-LAA"/>
    <property type="match status" value="1"/>
</dbReference>
<dbReference type="InterPro" id="IPR002508">
    <property type="entry name" value="MurNAc-LAA_cat"/>
</dbReference>